<keyword evidence="3" id="KW-1133">Transmembrane helix</keyword>
<dbReference type="AlphaFoldDB" id="A0A177DIR7"/>
<dbReference type="VEuPathDB" id="FungiDB:CC77DRAFT_1009395"/>
<evidence type="ECO:0000256" key="1">
    <source>
        <dbReference type="SAM" id="Coils"/>
    </source>
</evidence>
<name>A0A177DIR7_ALTAL</name>
<keyword evidence="1" id="KW-0175">Coiled coil</keyword>
<keyword evidence="3" id="KW-0472">Membrane</keyword>
<dbReference type="RefSeq" id="XP_018385074.1">
    <property type="nucleotide sequence ID" value="XM_018523593.1"/>
</dbReference>
<feature type="region of interest" description="Disordered" evidence="2">
    <location>
        <begin position="199"/>
        <end position="237"/>
    </location>
</feature>
<sequence>MEPYLPPRYYEPQSDLLTFALVVSFAMFVVFAGYKVAAYGMTTKSSPEIGMTKKELQELVRKGVRREVEIIERCMAARESQLHEAIDMAHQHEARIAALEEKYDKAMEDMGALRASISSLTPENLPATPLIQSSPSECSSWASSYHPYNSGGVSINGMEEHVSEPRVLSSPDQVPEVSSPQLDLALEGELAELGGWDLNVEASDDSSDGSNTDQDDEGETSDEYDDPETSVPCVIAPKVVRKPIRPLSKCKTKGASILKDRQEGS</sequence>
<organism evidence="4 5">
    <name type="scientific">Alternaria alternata</name>
    <name type="common">Alternaria rot fungus</name>
    <name type="synonym">Torula alternata</name>
    <dbReference type="NCBI Taxonomy" id="5599"/>
    <lineage>
        <taxon>Eukaryota</taxon>
        <taxon>Fungi</taxon>
        <taxon>Dikarya</taxon>
        <taxon>Ascomycota</taxon>
        <taxon>Pezizomycotina</taxon>
        <taxon>Dothideomycetes</taxon>
        <taxon>Pleosporomycetidae</taxon>
        <taxon>Pleosporales</taxon>
        <taxon>Pleosporineae</taxon>
        <taxon>Pleosporaceae</taxon>
        <taxon>Alternaria</taxon>
        <taxon>Alternaria sect. Alternaria</taxon>
        <taxon>Alternaria alternata complex</taxon>
    </lineage>
</organism>
<protein>
    <submittedName>
        <fullName evidence="4">Uncharacterized protein</fullName>
    </submittedName>
</protein>
<proteinExistence type="predicted"/>
<gene>
    <name evidence="4" type="ORF">CC77DRAFT_1009395</name>
</gene>
<dbReference type="EMBL" id="KV441480">
    <property type="protein sequence ID" value="OAG19653.1"/>
    <property type="molecule type" value="Genomic_DNA"/>
</dbReference>
<keyword evidence="3" id="KW-0812">Transmembrane</keyword>
<feature type="transmembrane region" description="Helical" evidence="3">
    <location>
        <begin position="16"/>
        <end position="34"/>
    </location>
</feature>
<dbReference type="GeneID" id="29109187"/>
<dbReference type="KEGG" id="aalt:CC77DRAFT_1009395"/>
<feature type="compositionally biased region" description="Acidic residues" evidence="2">
    <location>
        <begin position="202"/>
        <end position="228"/>
    </location>
</feature>
<evidence type="ECO:0000313" key="5">
    <source>
        <dbReference type="Proteomes" id="UP000077248"/>
    </source>
</evidence>
<evidence type="ECO:0000313" key="4">
    <source>
        <dbReference type="EMBL" id="OAG19653.1"/>
    </source>
</evidence>
<keyword evidence="5" id="KW-1185">Reference proteome</keyword>
<feature type="coiled-coil region" evidence="1">
    <location>
        <begin position="82"/>
        <end position="116"/>
    </location>
</feature>
<accession>A0A177DIR7</accession>
<dbReference type="Proteomes" id="UP000077248">
    <property type="component" value="Unassembled WGS sequence"/>
</dbReference>
<evidence type="ECO:0000256" key="2">
    <source>
        <dbReference type="SAM" id="MobiDB-lite"/>
    </source>
</evidence>
<reference evidence="4 5" key="1">
    <citation type="submission" date="2016-05" db="EMBL/GenBank/DDBJ databases">
        <title>Comparative analysis of secretome profiles of manganese(II)-oxidizing ascomycete fungi.</title>
        <authorList>
            <consortium name="DOE Joint Genome Institute"/>
            <person name="Zeiner C.A."/>
            <person name="Purvine S.O."/>
            <person name="Zink E.M."/>
            <person name="Wu S."/>
            <person name="Pasa-Tolic L."/>
            <person name="Chaput D.L."/>
            <person name="Haridas S."/>
            <person name="Grigoriev I.V."/>
            <person name="Santelli C.M."/>
            <person name="Hansel C.M."/>
        </authorList>
    </citation>
    <scope>NUCLEOTIDE SEQUENCE [LARGE SCALE GENOMIC DNA]</scope>
    <source>
        <strain evidence="4 5">SRC1lrK2f</strain>
    </source>
</reference>
<evidence type="ECO:0000256" key="3">
    <source>
        <dbReference type="SAM" id="Phobius"/>
    </source>
</evidence>